<dbReference type="InterPro" id="IPR023614">
    <property type="entry name" value="Porin_dom_sf"/>
</dbReference>
<keyword evidence="5" id="KW-0812">Transmembrane</keyword>
<dbReference type="GO" id="GO:0046930">
    <property type="term" value="C:pore complex"/>
    <property type="evidence" value="ECO:0007669"/>
    <property type="project" value="UniProtKB-KW"/>
</dbReference>
<keyword evidence="10" id="KW-0998">Cell outer membrane</keyword>
<organism evidence="13 15">
    <name type="scientific">Iodobacter fluviatilis</name>
    <dbReference type="NCBI Taxonomy" id="537"/>
    <lineage>
        <taxon>Bacteria</taxon>
        <taxon>Pseudomonadati</taxon>
        <taxon>Pseudomonadota</taxon>
        <taxon>Betaproteobacteria</taxon>
        <taxon>Neisseriales</taxon>
        <taxon>Chitinibacteraceae</taxon>
        <taxon>Iodobacter</taxon>
    </lineage>
</organism>
<evidence type="ECO:0000313" key="14">
    <source>
        <dbReference type="EMBL" id="TCU89508.1"/>
    </source>
</evidence>
<accession>A0A377Q841</accession>
<evidence type="ECO:0000256" key="5">
    <source>
        <dbReference type="ARBA" id="ARBA00022692"/>
    </source>
</evidence>
<name>A0A377Q841_9NEIS</name>
<dbReference type="InterPro" id="IPR050298">
    <property type="entry name" value="Gram-neg_bact_OMP"/>
</dbReference>
<keyword evidence="6 11" id="KW-0732">Signal</keyword>
<keyword evidence="7" id="KW-0406">Ion transport</keyword>
<evidence type="ECO:0000256" key="2">
    <source>
        <dbReference type="ARBA" id="ARBA00011233"/>
    </source>
</evidence>
<dbReference type="GO" id="GO:0034220">
    <property type="term" value="P:monoatomic ion transmembrane transport"/>
    <property type="evidence" value="ECO:0007669"/>
    <property type="project" value="InterPro"/>
</dbReference>
<reference evidence="14 16" key="2">
    <citation type="submission" date="2019-03" db="EMBL/GenBank/DDBJ databases">
        <title>Genomic Encyclopedia of Type Strains, Phase IV (KMG-IV): sequencing the most valuable type-strain genomes for metagenomic binning, comparative biology and taxonomic classification.</title>
        <authorList>
            <person name="Goeker M."/>
        </authorList>
    </citation>
    <scope>NUCLEOTIDE SEQUENCE [LARGE SCALE GENOMIC DNA]</scope>
    <source>
        <strain evidence="14 16">DSM 3764</strain>
    </source>
</reference>
<dbReference type="EMBL" id="SMBT01000002">
    <property type="protein sequence ID" value="TCU89508.1"/>
    <property type="molecule type" value="Genomic_DNA"/>
</dbReference>
<dbReference type="CDD" id="cd00342">
    <property type="entry name" value="gram_neg_porins"/>
    <property type="match status" value="1"/>
</dbReference>
<reference evidence="13 15" key="1">
    <citation type="submission" date="2018-06" db="EMBL/GenBank/DDBJ databases">
        <authorList>
            <consortium name="Pathogen Informatics"/>
            <person name="Doyle S."/>
        </authorList>
    </citation>
    <scope>NUCLEOTIDE SEQUENCE [LARGE SCALE GENOMIC DNA]</scope>
    <source>
        <strain evidence="13 15">NCTC11159</strain>
    </source>
</reference>
<evidence type="ECO:0000256" key="11">
    <source>
        <dbReference type="SAM" id="SignalP"/>
    </source>
</evidence>
<dbReference type="GO" id="GO:0015288">
    <property type="term" value="F:porin activity"/>
    <property type="evidence" value="ECO:0007669"/>
    <property type="project" value="UniProtKB-KW"/>
</dbReference>
<comment type="subcellular location">
    <subcellularLocation>
        <location evidence="1">Cell outer membrane</location>
        <topology evidence="1">Multi-pass membrane protein</topology>
    </subcellularLocation>
</comment>
<evidence type="ECO:0000259" key="12">
    <source>
        <dbReference type="Pfam" id="PF13609"/>
    </source>
</evidence>
<feature type="domain" description="Porin" evidence="12">
    <location>
        <begin position="9"/>
        <end position="315"/>
    </location>
</feature>
<dbReference type="InterPro" id="IPR033900">
    <property type="entry name" value="Gram_neg_porin_domain"/>
</dbReference>
<dbReference type="Pfam" id="PF13609">
    <property type="entry name" value="Porin_4"/>
    <property type="match status" value="1"/>
</dbReference>
<dbReference type="Proteomes" id="UP000255108">
    <property type="component" value="Unassembled WGS sequence"/>
</dbReference>
<dbReference type="OrthoDB" id="5289162at2"/>
<dbReference type="RefSeq" id="WP_115227157.1">
    <property type="nucleotide sequence ID" value="NZ_CAWOLO010000002.1"/>
</dbReference>
<dbReference type="Proteomes" id="UP000295794">
    <property type="component" value="Unassembled WGS sequence"/>
</dbReference>
<evidence type="ECO:0000313" key="16">
    <source>
        <dbReference type="Proteomes" id="UP000295794"/>
    </source>
</evidence>
<dbReference type="EMBL" id="UGHR01000001">
    <property type="protein sequence ID" value="STQ90878.1"/>
    <property type="molecule type" value="Genomic_DNA"/>
</dbReference>
<feature type="signal peptide" evidence="11">
    <location>
        <begin position="1"/>
        <end position="22"/>
    </location>
</feature>
<evidence type="ECO:0000256" key="6">
    <source>
        <dbReference type="ARBA" id="ARBA00022729"/>
    </source>
</evidence>
<evidence type="ECO:0000313" key="13">
    <source>
        <dbReference type="EMBL" id="STQ90878.1"/>
    </source>
</evidence>
<dbReference type="Gene3D" id="2.40.160.10">
    <property type="entry name" value="Porin"/>
    <property type="match status" value="1"/>
</dbReference>
<evidence type="ECO:0000256" key="8">
    <source>
        <dbReference type="ARBA" id="ARBA00023114"/>
    </source>
</evidence>
<evidence type="ECO:0000256" key="4">
    <source>
        <dbReference type="ARBA" id="ARBA00022452"/>
    </source>
</evidence>
<protein>
    <submittedName>
        <fullName evidence="13">Porin</fullName>
    </submittedName>
</protein>
<sequence>MTVKKILAVALASLCVVSYAQADVTLYGIAQKSIDYGNSVSGSDEANKFSLEDIGSRVGFKGTDKLDNGANLLWKIESGLSTFGSREAWIGIETKELGTARFGKSKGAYDLLVETFDLFESNTTLANTFNDSTYNARHENAVHYTTPTWGGFSASVNAVIDSTSKLDSSQKGYDATASYTHPKFAIYGGTNSLKNVARAGVTGGTVVKSDSKITSYLLGAKVFPVEGLQIGALYQNTKQDVAFAGGEFKRDSALVMAQYEIGKWVPRVGYVYQGEGKQGGNKVVAKASHFEIGTDYNLSKSSLLYVEGTVIQNKDENAFETSVSKGLTKTPKVISAGMILLF</sequence>
<keyword evidence="3" id="KW-0813">Transport</keyword>
<keyword evidence="8" id="KW-0626">Porin</keyword>
<evidence type="ECO:0000313" key="15">
    <source>
        <dbReference type="Proteomes" id="UP000255108"/>
    </source>
</evidence>
<dbReference type="PANTHER" id="PTHR34501:SF9">
    <property type="entry name" value="MAJOR OUTER MEMBRANE PROTEIN P.IA"/>
    <property type="match status" value="1"/>
</dbReference>
<dbReference type="PRINTS" id="PR00184">
    <property type="entry name" value="NEISSPPORIN"/>
</dbReference>
<dbReference type="PANTHER" id="PTHR34501">
    <property type="entry name" value="PROTEIN YDDL-RELATED"/>
    <property type="match status" value="1"/>
</dbReference>
<feature type="chain" id="PRO_5016614593" evidence="11">
    <location>
        <begin position="23"/>
        <end position="342"/>
    </location>
</feature>
<dbReference type="GO" id="GO:0009279">
    <property type="term" value="C:cell outer membrane"/>
    <property type="evidence" value="ECO:0007669"/>
    <property type="project" value="UniProtKB-SubCell"/>
</dbReference>
<evidence type="ECO:0000256" key="9">
    <source>
        <dbReference type="ARBA" id="ARBA00023136"/>
    </source>
</evidence>
<dbReference type="InterPro" id="IPR002299">
    <property type="entry name" value="Porin_Neis"/>
</dbReference>
<dbReference type="SUPFAM" id="SSF56935">
    <property type="entry name" value="Porins"/>
    <property type="match status" value="1"/>
</dbReference>
<evidence type="ECO:0000256" key="1">
    <source>
        <dbReference type="ARBA" id="ARBA00004571"/>
    </source>
</evidence>
<evidence type="ECO:0000256" key="7">
    <source>
        <dbReference type="ARBA" id="ARBA00023065"/>
    </source>
</evidence>
<dbReference type="InterPro" id="IPR001702">
    <property type="entry name" value="Porin_Gram-ve"/>
</dbReference>
<evidence type="ECO:0000256" key="3">
    <source>
        <dbReference type="ARBA" id="ARBA00022448"/>
    </source>
</evidence>
<dbReference type="PRINTS" id="PR00182">
    <property type="entry name" value="ECOLNEIPORIN"/>
</dbReference>
<keyword evidence="9" id="KW-0472">Membrane</keyword>
<keyword evidence="16" id="KW-1185">Reference proteome</keyword>
<comment type="subunit">
    <text evidence="2">Homotrimer.</text>
</comment>
<evidence type="ECO:0000256" key="10">
    <source>
        <dbReference type="ARBA" id="ARBA00023237"/>
    </source>
</evidence>
<dbReference type="AlphaFoldDB" id="A0A377Q841"/>
<proteinExistence type="predicted"/>
<keyword evidence="4" id="KW-1134">Transmembrane beta strand</keyword>
<gene>
    <name evidence="13" type="primary">porB_3</name>
    <name evidence="14" type="ORF">EV682_102420</name>
    <name evidence="13" type="ORF">NCTC11159_01945</name>
</gene>